<dbReference type="InterPro" id="IPR058711">
    <property type="entry name" value="SCO6045-like_C"/>
</dbReference>
<evidence type="ECO:0000256" key="1">
    <source>
        <dbReference type="SAM" id="MobiDB-lite"/>
    </source>
</evidence>
<accession>A0A1C4X0C7</accession>
<dbReference type="RefSeq" id="WP_231930120.1">
    <property type="nucleotide sequence ID" value="NZ_LT607412.1"/>
</dbReference>
<evidence type="ECO:0000313" key="4">
    <source>
        <dbReference type="Proteomes" id="UP000198243"/>
    </source>
</evidence>
<dbReference type="Proteomes" id="UP000198243">
    <property type="component" value="Chromosome I"/>
</dbReference>
<protein>
    <recommendedName>
        <fullName evidence="2">SCO6045-like C-terminal domain-containing protein</fullName>
    </recommendedName>
</protein>
<feature type="domain" description="SCO6045-like C-terminal" evidence="2">
    <location>
        <begin position="24"/>
        <end position="107"/>
    </location>
</feature>
<keyword evidence="4" id="KW-1185">Reference proteome</keyword>
<gene>
    <name evidence="3" type="ORF">GA0070607_4448</name>
</gene>
<dbReference type="AlphaFoldDB" id="A0A1C4X0C7"/>
<evidence type="ECO:0000313" key="3">
    <source>
        <dbReference type="EMBL" id="SCF01571.1"/>
    </source>
</evidence>
<feature type="region of interest" description="Disordered" evidence="1">
    <location>
        <begin position="160"/>
        <end position="190"/>
    </location>
</feature>
<name>A0A1C4X0C7_9ACTN</name>
<evidence type="ECO:0000259" key="2">
    <source>
        <dbReference type="Pfam" id="PF26136"/>
    </source>
</evidence>
<organism evidence="3 4">
    <name type="scientific">Micromonospora coriariae</name>
    <dbReference type="NCBI Taxonomy" id="285665"/>
    <lineage>
        <taxon>Bacteria</taxon>
        <taxon>Bacillati</taxon>
        <taxon>Actinomycetota</taxon>
        <taxon>Actinomycetes</taxon>
        <taxon>Micromonosporales</taxon>
        <taxon>Micromonosporaceae</taxon>
        <taxon>Micromonospora</taxon>
    </lineage>
</organism>
<feature type="region of interest" description="Disordered" evidence="1">
    <location>
        <begin position="1"/>
        <end position="23"/>
    </location>
</feature>
<reference evidence="4" key="1">
    <citation type="submission" date="2016-06" db="EMBL/GenBank/DDBJ databases">
        <authorList>
            <person name="Varghese N."/>
            <person name="Submissions Spin"/>
        </authorList>
    </citation>
    <scope>NUCLEOTIDE SEQUENCE [LARGE SCALE GENOMIC DNA]</scope>
    <source>
        <strain evidence="4">DSM 44875</strain>
    </source>
</reference>
<dbReference type="EMBL" id="LT607412">
    <property type="protein sequence ID" value="SCF01571.1"/>
    <property type="molecule type" value="Genomic_DNA"/>
</dbReference>
<proteinExistence type="predicted"/>
<feature type="compositionally biased region" description="Polar residues" evidence="1">
    <location>
        <begin position="1"/>
        <end position="11"/>
    </location>
</feature>
<dbReference type="Pfam" id="PF26136">
    <property type="entry name" value="SCO6045_C"/>
    <property type="match status" value="1"/>
</dbReference>
<sequence>MTGASPPTGNGPSAAADPPTGRLAERQAELVAALVAGGPSPAGFAPAPLAATRAALLRKRAGEVARHWPLLAAGLGEGWPSTFAGWAANRPTAGSLRDGWDLARTLRERDALPPAGAEELVTREAGLRYDGREAPRLRRLPAVARAGGAVAVQIAGRVRLLRPAGRPPPPQSTGGDGVPDAAGSATWISD</sequence>